<gene>
    <name evidence="3" type="primary">LOC106472958</name>
</gene>
<keyword evidence="2" id="KW-1185">Reference proteome</keyword>
<evidence type="ECO:0000259" key="1">
    <source>
        <dbReference type="PROSITE" id="PS50405"/>
    </source>
</evidence>
<dbReference type="CDD" id="cd03192">
    <property type="entry name" value="GST_C_Sigma_like"/>
    <property type="match status" value="1"/>
</dbReference>
<dbReference type="InterPro" id="IPR050213">
    <property type="entry name" value="GST_superfamily"/>
</dbReference>
<accession>A0ABM1BUS7</accession>
<proteinExistence type="predicted"/>
<evidence type="ECO:0000313" key="3">
    <source>
        <dbReference type="RefSeq" id="XP_013789081.1"/>
    </source>
</evidence>
<dbReference type="PROSITE" id="PS50405">
    <property type="entry name" value="GST_CTER"/>
    <property type="match status" value="1"/>
</dbReference>
<dbReference type="Pfam" id="PF14497">
    <property type="entry name" value="GST_C_3"/>
    <property type="match status" value="1"/>
</dbReference>
<sequence length="89" mass="10245">IVIWKKLLEEDIPPYLDHFEKLLKKNEANGVFVGDQVTYCDFGIAITFHAISHRMPALLDNHPLLKAHMEKIMAIPTVSEYAEKRAQNK</sequence>
<dbReference type="InterPro" id="IPR004046">
    <property type="entry name" value="GST_C"/>
</dbReference>
<dbReference type="SUPFAM" id="SSF47616">
    <property type="entry name" value="GST C-terminal domain-like"/>
    <property type="match status" value="1"/>
</dbReference>
<dbReference type="InterPro" id="IPR036282">
    <property type="entry name" value="Glutathione-S-Trfase_C_sf"/>
</dbReference>
<dbReference type="Gene3D" id="1.20.1050.10">
    <property type="match status" value="1"/>
</dbReference>
<dbReference type="Proteomes" id="UP000694941">
    <property type="component" value="Unplaced"/>
</dbReference>
<feature type="domain" description="GST C-terminal" evidence="1">
    <location>
        <begin position="1"/>
        <end position="89"/>
    </location>
</feature>
<name>A0ABM1BUS7_LIMPO</name>
<dbReference type="InterPro" id="IPR010987">
    <property type="entry name" value="Glutathione-S-Trfase_C-like"/>
</dbReference>
<organism evidence="2 3">
    <name type="scientific">Limulus polyphemus</name>
    <name type="common">Atlantic horseshoe crab</name>
    <dbReference type="NCBI Taxonomy" id="6850"/>
    <lineage>
        <taxon>Eukaryota</taxon>
        <taxon>Metazoa</taxon>
        <taxon>Ecdysozoa</taxon>
        <taxon>Arthropoda</taxon>
        <taxon>Chelicerata</taxon>
        <taxon>Merostomata</taxon>
        <taxon>Xiphosura</taxon>
        <taxon>Limulidae</taxon>
        <taxon>Limulus</taxon>
    </lineage>
</organism>
<dbReference type="PANTHER" id="PTHR11571:SF150">
    <property type="entry name" value="GLUTATHIONE S-TRANSFERASE"/>
    <property type="match status" value="1"/>
</dbReference>
<reference evidence="3" key="1">
    <citation type="submission" date="2025-08" db="UniProtKB">
        <authorList>
            <consortium name="RefSeq"/>
        </authorList>
    </citation>
    <scope>IDENTIFICATION</scope>
    <source>
        <tissue evidence="3">Muscle</tissue>
    </source>
</reference>
<dbReference type="GeneID" id="106472958"/>
<feature type="non-terminal residue" evidence="3">
    <location>
        <position position="1"/>
    </location>
</feature>
<dbReference type="RefSeq" id="XP_013789081.1">
    <property type="nucleotide sequence ID" value="XM_013933627.2"/>
</dbReference>
<dbReference type="PANTHER" id="PTHR11571">
    <property type="entry name" value="GLUTATHIONE S-TRANSFERASE"/>
    <property type="match status" value="1"/>
</dbReference>
<protein>
    <submittedName>
        <fullName evidence="3">Glutathione S-transferase-like</fullName>
    </submittedName>
</protein>
<evidence type="ECO:0000313" key="2">
    <source>
        <dbReference type="Proteomes" id="UP000694941"/>
    </source>
</evidence>